<dbReference type="AlphaFoldDB" id="A0A1G4EUC9"/>
<feature type="transmembrane region" description="Helical" evidence="1">
    <location>
        <begin position="12"/>
        <end position="29"/>
    </location>
</feature>
<evidence type="ECO:0000313" key="2">
    <source>
        <dbReference type="EMBL" id="SCB71564.1"/>
    </source>
</evidence>
<accession>A0A1G4EUC9</accession>
<gene>
    <name evidence="2" type="ORF">BWGO95_05811</name>
</gene>
<reference evidence="2 3" key="1">
    <citation type="submission" date="2016-08" db="EMBL/GenBank/DDBJ databases">
        <authorList>
            <person name="Seilhamer J.J."/>
        </authorList>
    </citation>
    <scope>NUCLEOTIDE SEQUENCE [LARGE SCALE GENOMIC DNA]</scope>
    <source>
        <strain evidence="2 3">SDA_GO95</strain>
    </source>
</reference>
<dbReference type="Proteomes" id="UP000195696">
    <property type="component" value="Unassembled WGS sequence"/>
</dbReference>
<keyword evidence="1" id="KW-0812">Transmembrane</keyword>
<organism evidence="2 3">
    <name type="scientific">Bacillus mycoides</name>
    <dbReference type="NCBI Taxonomy" id="1405"/>
    <lineage>
        <taxon>Bacteria</taxon>
        <taxon>Bacillati</taxon>
        <taxon>Bacillota</taxon>
        <taxon>Bacilli</taxon>
        <taxon>Bacillales</taxon>
        <taxon>Bacillaceae</taxon>
        <taxon>Bacillus</taxon>
        <taxon>Bacillus cereus group</taxon>
    </lineage>
</organism>
<evidence type="ECO:0000313" key="3">
    <source>
        <dbReference type="Proteomes" id="UP000195696"/>
    </source>
</evidence>
<evidence type="ECO:0000256" key="1">
    <source>
        <dbReference type="SAM" id="Phobius"/>
    </source>
</evidence>
<name>A0A1G4EUC9_BACMY</name>
<proteinExistence type="predicted"/>
<sequence length="35" mass="4336">MEEGRISFQQRCKKFLIMIVSYWIIMFLLRDNKVV</sequence>
<keyword evidence="1" id="KW-1133">Transmembrane helix</keyword>
<keyword evidence="1" id="KW-0472">Membrane</keyword>
<dbReference type="EMBL" id="FMAK01000080">
    <property type="protein sequence ID" value="SCB71564.1"/>
    <property type="molecule type" value="Genomic_DNA"/>
</dbReference>
<protein>
    <submittedName>
        <fullName evidence="2">Uncharacterized protein</fullName>
    </submittedName>
</protein>